<reference evidence="20 22" key="2">
    <citation type="submission" date="2023-09" db="EMBL/GenBank/DDBJ databases">
        <title>Complete-Gapless Cercospora beticola genome.</title>
        <authorList>
            <person name="Wyatt N.A."/>
            <person name="Spanner R.E."/>
            <person name="Bolton M.D."/>
        </authorList>
    </citation>
    <scope>NUCLEOTIDE SEQUENCE [LARGE SCALE GENOMIC DNA]</scope>
    <source>
        <strain evidence="20">Cb09-40</strain>
    </source>
</reference>
<comment type="similarity">
    <text evidence="3">Belongs to the RBT5 family.</text>
</comment>
<dbReference type="GO" id="GO:0005886">
    <property type="term" value="C:plasma membrane"/>
    <property type="evidence" value="ECO:0007669"/>
    <property type="project" value="UniProtKB-SubCell"/>
</dbReference>
<evidence type="ECO:0000256" key="7">
    <source>
        <dbReference type="ARBA" id="ARBA00022622"/>
    </source>
</evidence>
<evidence type="ECO:0000256" key="2">
    <source>
        <dbReference type="ARBA" id="ARBA00004613"/>
    </source>
</evidence>
<keyword evidence="11" id="KW-0472">Membrane</keyword>
<name>A0A2G5HD23_CERBT</name>
<feature type="disulfide bond" evidence="15">
    <location>
        <begin position="44"/>
        <end position="77"/>
    </location>
</feature>
<evidence type="ECO:0000256" key="8">
    <source>
        <dbReference type="ARBA" id="ARBA00022723"/>
    </source>
</evidence>
<keyword evidence="8 15" id="KW-0479">Metal-binding</keyword>
<evidence type="ECO:0000259" key="18">
    <source>
        <dbReference type="PROSITE" id="PS52012"/>
    </source>
</evidence>
<evidence type="ECO:0000313" key="21">
    <source>
        <dbReference type="Proteomes" id="UP000230605"/>
    </source>
</evidence>
<evidence type="ECO:0000256" key="14">
    <source>
        <dbReference type="ARBA" id="ARBA00023288"/>
    </source>
</evidence>
<protein>
    <recommendedName>
        <fullName evidence="18">CFEM domain-containing protein</fullName>
    </recommendedName>
</protein>
<dbReference type="Proteomes" id="UP001302367">
    <property type="component" value="Chromosome 9"/>
</dbReference>
<dbReference type="InterPro" id="IPR051735">
    <property type="entry name" value="CFEM_domain"/>
</dbReference>
<dbReference type="PANTHER" id="PTHR37928">
    <property type="entry name" value="CFEM DOMAIN PROTEIN (AFU_ORTHOLOGUE AFUA_6G14090)"/>
    <property type="match status" value="1"/>
</dbReference>
<evidence type="ECO:0000313" key="20">
    <source>
        <dbReference type="EMBL" id="WPB08062.1"/>
    </source>
</evidence>
<keyword evidence="6 15" id="KW-0349">Heme</keyword>
<keyword evidence="5" id="KW-0964">Secreted</keyword>
<evidence type="ECO:0000313" key="22">
    <source>
        <dbReference type="Proteomes" id="UP001302367"/>
    </source>
</evidence>
<evidence type="ECO:0000256" key="11">
    <source>
        <dbReference type="ARBA" id="ARBA00023136"/>
    </source>
</evidence>
<evidence type="ECO:0000256" key="12">
    <source>
        <dbReference type="ARBA" id="ARBA00023157"/>
    </source>
</evidence>
<keyword evidence="4" id="KW-1003">Cell membrane</keyword>
<proteinExistence type="inferred from homology"/>
<evidence type="ECO:0000313" key="19">
    <source>
        <dbReference type="EMBL" id="PIA90447.1"/>
    </source>
</evidence>
<feature type="domain" description="CFEM" evidence="18">
    <location>
        <begin position="1"/>
        <end position="105"/>
    </location>
</feature>
<keyword evidence="14" id="KW-0449">Lipoprotein</keyword>
<dbReference type="OrthoDB" id="3065412at2759"/>
<comment type="caution">
    <text evidence="15">Lacks conserved residue(s) required for the propagation of feature annotation.</text>
</comment>
<dbReference type="PANTHER" id="PTHR37928:SF2">
    <property type="entry name" value="GPI ANCHORED CFEM DOMAIN PROTEIN (AFU_ORTHOLOGUE AFUA_6G10580)"/>
    <property type="match status" value="1"/>
</dbReference>
<evidence type="ECO:0000256" key="16">
    <source>
        <dbReference type="SAM" id="MobiDB-lite"/>
    </source>
</evidence>
<reference evidence="19 21" key="1">
    <citation type="submission" date="2015-10" db="EMBL/GenBank/DDBJ databases">
        <title>The cercosporin biosynthetic gene cluster was horizontally transferred to several fungal lineages and shown to be expanded in Cercospora beticola based on microsynteny with recipient genomes.</title>
        <authorList>
            <person name="De Jonge R."/>
            <person name="Ebert M.K."/>
            <person name="Suttle J.C."/>
            <person name="Jurick Ii W.M."/>
            <person name="Secor G.A."/>
            <person name="Thomma B.P."/>
            <person name="Van De Peer Y."/>
            <person name="Bolton M.D."/>
        </authorList>
    </citation>
    <scope>NUCLEOTIDE SEQUENCE [LARGE SCALE GENOMIC DNA]</scope>
    <source>
        <strain evidence="19 21">09-40</strain>
    </source>
</reference>
<dbReference type="Pfam" id="PF05730">
    <property type="entry name" value="CFEM"/>
    <property type="match status" value="1"/>
</dbReference>
<keyword evidence="7" id="KW-0336">GPI-anchor</keyword>
<keyword evidence="13" id="KW-0325">Glycoprotein</keyword>
<feature type="disulfide bond" evidence="15">
    <location>
        <begin position="35"/>
        <end position="42"/>
    </location>
</feature>
<dbReference type="SMART" id="SM00747">
    <property type="entry name" value="CFEM"/>
    <property type="match status" value="1"/>
</dbReference>
<dbReference type="AlphaFoldDB" id="A0A2G5HD23"/>
<evidence type="ECO:0000256" key="3">
    <source>
        <dbReference type="ARBA" id="ARBA00010031"/>
    </source>
</evidence>
<dbReference type="EMBL" id="LKMD01000107">
    <property type="protein sequence ID" value="PIA90447.1"/>
    <property type="molecule type" value="Genomic_DNA"/>
</dbReference>
<keyword evidence="9 17" id="KW-0732">Signal</keyword>
<feature type="signal peptide" evidence="17">
    <location>
        <begin position="1"/>
        <end position="16"/>
    </location>
</feature>
<dbReference type="PROSITE" id="PS52012">
    <property type="entry name" value="CFEM"/>
    <property type="match status" value="1"/>
</dbReference>
<comment type="subcellular location">
    <subcellularLocation>
        <location evidence="1">Cell membrane</location>
        <topology evidence="1">Lipid-anchor</topology>
        <topology evidence="1">GPI-anchor</topology>
    </subcellularLocation>
    <subcellularLocation>
        <location evidence="2">Secreted</location>
    </subcellularLocation>
</comment>
<keyword evidence="10 15" id="KW-0408">Iron</keyword>
<evidence type="ECO:0000256" key="15">
    <source>
        <dbReference type="PROSITE-ProRule" id="PRU01356"/>
    </source>
</evidence>
<evidence type="ECO:0000256" key="13">
    <source>
        <dbReference type="ARBA" id="ARBA00023180"/>
    </source>
</evidence>
<evidence type="ECO:0000256" key="1">
    <source>
        <dbReference type="ARBA" id="ARBA00004609"/>
    </source>
</evidence>
<dbReference type="GO" id="GO:0046872">
    <property type="term" value="F:metal ion binding"/>
    <property type="evidence" value="ECO:0007669"/>
    <property type="project" value="UniProtKB-UniRule"/>
</dbReference>
<dbReference type="GO" id="GO:0098552">
    <property type="term" value="C:side of membrane"/>
    <property type="evidence" value="ECO:0007669"/>
    <property type="project" value="UniProtKB-KW"/>
</dbReference>
<feature type="binding site" description="axial binding residue" evidence="15">
    <location>
        <position position="39"/>
    </location>
    <ligand>
        <name>heme</name>
        <dbReference type="ChEBI" id="CHEBI:30413"/>
    </ligand>
    <ligandPart>
        <name>Fe</name>
        <dbReference type="ChEBI" id="CHEBI:18248"/>
    </ligandPart>
</feature>
<organism evidence="19 21">
    <name type="scientific">Cercospora beticola</name>
    <name type="common">Sugarbeet leaf spot fungus</name>
    <dbReference type="NCBI Taxonomy" id="122368"/>
    <lineage>
        <taxon>Eukaryota</taxon>
        <taxon>Fungi</taxon>
        <taxon>Dikarya</taxon>
        <taxon>Ascomycota</taxon>
        <taxon>Pezizomycotina</taxon>
        <taxon>Dothideomycetes</taxon>
        <taxon>Dothideomycetidae</taxon>
        <taxon>Mycosphaerellales</taxon>
        <taxon>Mycosphaerellaceae</taxon>
        <taxon>Cercospora</taxon>
    </lineage>
</organism>
<feature type="region of interest" description="Disordered" evidence="16">
    <location>
        <begin position="96"/>
        <end position="148"/>
    </location>
</feature>
<gene>
    <name evidence="19" type="ORF">CB0940_11230</name>
    <name evidence="20" type="ORF">RHO25_012726</name>
</gene>
<evidence type="ECO:0000256" key="6">
    <source>
        <dbReference type="ARBA" id="ARBA00022617"/>
    </source>
</evidence>
<evidence type="ECO:0000256" key="4">
    <source>
        <dbReference type="ARBA" id="ARBA00022475"/>
    </source>
</evidence>
<evidence type="ECO:0000256" key="5">
    <source>
        <dbReference type="ARBA" id="ARBA00022525"/>
    </source>
</evidence>
<keyword evidence="12 15" id="KW-1015">Disulfide bond</keyword>
<evidence type="ECO:0000256" key="10">
    <source>
        <dbReference type="ARBA" id="ARBA00023004"/>
    </source>
</evidence>
<dbReference type="GO" id="GO:0005576">
    <property type="term" value="C:extracellular region"/>
    <property type="evidence" value="ECO:0007669"/>
    <property type="project" value="UniProtKB-SubCell"/>
</dbReference>
<feature type="chain" id="PRO_5013545605" description="CFEM domain-containing protein" evidence="17">
    <location>
        <begin position="17"/>
        <end position="172"/>
    </location>
</feature>
<evidence type="ECO:0000256" key="9">
    <source>
        <dbReference type="ARBA" id="ARBA00022729"/>
    </source>
</evidence>
<dbReference type="InterPro" id="IPR008427">
    <property type="entry name" value="Extracellular_membr_CFEM_dom"/>
</dbReference>
<dbReference type="Proteomes" id="UP000230605">
    <property type="component" value="Chromosome 9"/>
</dbReference>
<dbReference type="EMBL" id="CP134192">
    <property type="protein sequence ID" value="WPB08062.1"/>
    <property type="molecule type" value="Genomic_DNA"/>
</dbReference>
<sequence length="172" mass="16368">MFKLAGVALLASVALAQIPGLPSCAQGCITNYGGCNQVDVACICSNQPLLETLSCCVSQNCDQSGIDEVISFANALCGSYGVTTLPTAATCAATASGPAPTGTQTSSASGSETSPATTSAPAAGNNTKGSSTTSGAGAQTTGSSTSAAAAPTNMAQQVLALGLGAAGILAAL</sequence>
<keyword evidence="22" id="KW-1185">Reference proteome</keyword>
<accession>A0A2G5HD23</accession>
<evidence type="ECO:0000256" key="17">
    <source>
        <dbReference type="SAM" id="SignalP"/>
    </source>
</evidence>